<dbReference type="PANTHER" id="PTHR12815">
    <property type="entry name" value="SORTING AND ASSEMBLY MACHINERY SAMM50 PROTEIN FAMILY MEMBER"/>
    <property type="match status" value="1"/>
</dbReference>
<evidence type="ECO:0000256" key="3">
    <source>
        <dbReference type="ARBA" id="ARBA00022452"/>
    </source>
</evidence>
<dbReference type="Pfam" id="PF07244">
    <property type="entry name" value="POTRA"/>
    <property type="match status" value="1"/>
</dbReference>
<keyword evidence="5" id="KW-1002">Plastid outer membrane</keyword>
<comment type="caution">
    <text evidence="10">The sequence shown here is derived from an EMBL/GenBank/DDBJ whole genome shotgun (WGS) entry which is preliminary data.</text>
</comment>
<proteinExistence type="inferred from homology"/>
<evidence type="ECO:0000256" key="5">
    <source>
        <dbReference type="ARBA" id="ARBA00022805"/>
    </source>
</evidence>
<dbReference type="Pfam" id="PF01103">
    <property type="entry name" value="Omp85"/>
    <property type="match status" value="1"/>
</dbReference>
<dbReference type="PANTHER" id="PTHR12815:SF18">
    <property type="entry name" value="SORTING AND ASSEMBLY MACHINERY COMPONENT 50 HOMOLOG"/>
    <property type="match status" value="1"/>
</dbReference>
<keyword evidence="5" id="KW-0934">Plastid</keyword>
<feature type="region of interest" description="Disordered" evidence="8">
    <location>
        <begin position="1"/>
        <end position="57"/>
    </location>
</feature>
<dbReference type="Gene3D" id="3.10.20.310">
    <property type="entry name" value="membrane protein fhac"/>
    <property type="match status" value="1"/>
</dbReference>
<dbReference type="InterPro" id="IPR010827">
    <property type="entry name" value="BamA/TamA_POTRA"/>
</dbReference>
<dbReference type="EMBL" id="JACGWJ010000029">
    <property type="protein sequence ID" value="KAL0303888.1"/>
    <property type="molecule type" value="Genomic_DNA"/>
</dbReference>
<dbReference type="PROSITE" id="PS51779">
    <property type="entry name" value="POTRA"/>
    <property type="match status" value="1"/>
</dbReference>
<accession>A0AAW2KBR7</accession>
<comment type="similarity">
    <text evidence="2">Belongs to the SAM50/omp85 family.</text>
</comment>
<dbReference type="FunFam" id="3.10.20.310:FF:000016">
    <property type="entry name" value="Outer membrane OMP85 family protein"/>
    <property type="match status" value="1"/>
</dbReference>
<keyword evidence="6" id="KW-0472">Membrane</keyword>
<dbReference type="InterPro" id="IPR039910">
    <property type="entry name" value="D15-like"/>
</dbReference>
<evidence type="ECO:0000256" key="1">
    <source>
        <dbReference type="ARBA" id="ARBA00004374"/>
    </source>
</evidence>
<name>A0AAW2KBR7_SESRA</name>
<gene>
    <name evidence="10" type="ORF">Sradi_6256900</name>
</gene>
<keyword evidence="3" id="KW-1134">Transmembrane beta strand</keyword>
<reference evidence="10" key="1">
    <citation type="submission" date="2020-06" db="EMBL/GenBank/DDBJ databases">
        <authorList>
            <person name="Li T."/>
            <person name="Hu X."/>
            <person name="Zhang T."/>
            <person name="Song X."/>
            <person name="Zhang H."/>
            <person name="Dai N."/>
            <person name="Sheng W."/>
            <person name="Hou X."/>
            <person name="Wei L."/>
        </authorList>
    </citation>
    <scope>NUCLEOTIDE SEQUENCE</scope>
    <source>
        <strain evidence="10">G02</strain>
        <tissue evidence="10">Leaf</tissue>
    </source>
</reference>
<feature type="domain" description="POTRA" evidence="9">
    <location>
        <begin position="77"/>
        <end position="156"/>
    </location>
</feature>
<feature type="compositionally biased region" description="Acidic residues" evidence="8">
    <location>
        <begin position="22"/>
        <end position="40"/>
    </location>
</feature>
<dbReference type="Gene3D" id="2.40.160.50">
    <property type="entry name" value="membrane protein fhac: a member of the omp85/tpsb transporter family"/>
    <property type="match status" value="1"/>
</dbReference>
<dbReference type="AlphaFoldDB" id="A0AAW2KBR7"/>
<organism evidence="10">
    <name type="scientific">Sesamum radiatum</name>
    <name type="common">Black benniseed</name>
    <dbReference type="NCBI Taxonomy" id="300843"/>
    <lineage>
        <taxon>Eukaryota</taxon>
        <taxon>Viridiplantae</taxon>
        <taxon>Streptophyta</taxon>
        <taxon>Embryophyta</taxon>
        <taxon>Tracheophyta</taxon>
        <taxon>Spermatophyta</taxon>
        <taxon>Magnoliopsida</taxon>
        <taxon>eudicotyledons</taxon>
        <taxon>Gunneridae</taxon>
        <taxon>Pentapetalae</taxon>
        <taxon>asterids</taxon>
        <taxon>lamiids</taxon>
        <taxon>Lamiales</taxon>
        <taxon>Pedaliaceae</taxon>
        <taxon>Sesamum</taxon>
    </lineage>
</organism>
<evidence type="ECO:0000259" key="9">
    <source>
        <dbReference type="PROSITE" id="PS51779"/>
    </source>
</evidence>
<evidence type="ECO:0000256" key="7">
    <source>
        <dbReference type="ARBA" id="ARBA00024013"/>
    </source>
</evidence>
<evidence type="ECO:0000256" key="4">
    <source>
        <dbReference type="ARBA" id="ARBA00022692"/>
    </source>
</evidence>
<evidence type="ECO:0000256" key="8">
    <source>
        <dbReference type="SAM" id="MobiDB-lite"/>
    </source>
</evidence>
<dbReference type="InterPro" id="IPR000184">
    <property type="entry name" value="Bac_surfAg_D15"/>
</dbReference>
<comment type="subcellular location">
    <subcellularLocation>
        <location evidence="1">Mitochondrion outer membrane</location>
        <topology evidence="1">Multi-pass membrane protein</topology>
    </subcellularLocation>
    <subcellularLocation>
        <location evidence="7">Plastid</location>
        <location evidence="7">Chloroplast outer membrane</location>
    </subcellularLocation>
</comment>
<protein>
    <recommendedName>
        <fullName evidence="9">POTRA domain-containing protein</fullName>
    </recommendedName>
</protein>
<evidence type="ECO:0000313" key="10">
    <source>
        <dbReference type="EMBL" id="KAL0303888.1"/>
    </source>
</evidence>
<reference evidence="10" key="2">
    <citation type="journal article" date="2024" name="Plant">
        <title>Genomic evolution and insights into agronomic trait innovations of Sesamum species.</title>
        <authorList>
            <person name="Miao H."/>
            <person name="Wang L."/>
            <person name="Qu L."/>
            <person name="Liu H."/>
            <person name="Sun Y."/>
            <person name="Le M."/>
            <person name="Wang Q."/>
            <person name="Wei S."/>
            <person name="Zheng Y."/>
            <person name="Lin W."/>
            <person name="Duan Y."/>
            <person name="Cao H."/>
            <person name="Xiong S."/>
            <person name="Wang X."/>
            <person name="Wei L."/>
            <person name="Li C."/>
            <person name="Ma Q."/>
            <person name="Ju M."/>
            <person name="Zhao R."/>
            <person name="Li G."/>
            <person name="Mu C."/>
            <person name="Tian Q."/>
            <person name="Mei H."/>
            <person name="Zhang T."/>
            <person name="Gao T."/>
            <person name="Zhang H."/>
        </authorList>
    </citation>
    <scope>NUCLEOTIDE SEQUENCE</scope>
    <source>
        <strain evidence="10">G02</strain>
    </source>
</reference>
<evidence type="ECO:0000256" key="2">
    <source>
        <dbReference type="ARBA" id="ARBA00010913"/>
    </source>
</evidence>
<keyword evidence="4" id="KW-0812">Transmembrane</keyword>
<dbReference type="InterPro" id="IPR034746">
    <property type="entry name" value="POTRA"/>
</dbReference>
<dbReference type="GO" id="GO:0005741">
    <property type="term" value="C:mitochondrial outer membrane"/>
    <property type="evidence" value="ECO:0007669"/>
    <property type="project" value="UniProtKB-SubCell"/>
</dbReference>
<sequence>MDAQPESGPQSKEPESSNPDPEPFEEIEEDEEPEEDEDLEHEGGGVAKTMTPEARIRKDRANMEALFRRLSTERVPVRVHDVIIKGNTKTKDSLIESEVEAVFRDATSFQQLLRAASVANTRLQDLDIFDSVNITLDEGPPELPGTANVVIEVTEAKNPLTGDLGIYSKPEARSWSLEGSLKLKNLFGYGDLWDGSVAYGWGQTSEVSTGVSIPRFKGISTPLSTRISLLSQDWLKFSSYKEQALGLSLGLLSTGNHDLSYNLSWRTLTDPSQMSSRTVRRQLGHSLLSALKYGFKIDQRDSPMRPTTGHAFVSTTQIGGLFPDLRSLRFIRQELDLRYAIPLGFYRAALNFGISGFKARGLGPAEPRRLVRENSNDGSSSDSGIDHIGGDLAVTAFADFSFDLPLRVFRDAGIHGHIFACTGSLNKLTENAYKEFSLQKFRDSFRSSAGFGIIIPTKLFRMEVNYCYILKQQEHDQGKTGVQFSFSSPL</sequence>
<evidence type="ECO:0000256" key="6">
    <source>
        <dbReference type="ARBA" id="ARBA00023136"/>
    </source>
</evidence>
<dbReference type="GO" id="GO:0009707">
    <property type="term" value="C:chloroplast outer membrane"/>
    <property type="evidence" value="ECO:0007669"/>
    <property type="project" value="UniProtKB-SubCell"/>
</dbReference>